<protein>
    <submittedName>
        <fullName evidence="4">Glycosylphosphatidylinositol anchor attachment 1 protein</fullName>
    </submittedName>
</protein>
<dbReference type="WBParaSite" id="SCUD_0001047701-mRNA-1">
    <property type="protein sequence ID" value="SCUD_0001047701-mRNA-1"/>
    <property type="gene ID" value="SCUD_0001047701"/>
</dbReference>
<reference evidence="2 3" key="2">
    <citation type="submission" date="2018-11" db="EMBL/GenBank/DDBJ databases">
        <authorList>
            <consortium name="Pathogen Informatics"/>
        </authorList>
    </citation>
    <scope>NUCLEOTIDE SEQUENCE [LARGE SCALE GENOMIC DNA]</scope>
    <source>
        <strain evidence="2">Dakar</strain>
        <strain evidence="3">Dakar, Senegal</strain>
    </source>
</reference>
<sequence length="306" mass="34512">KDFFVGQVNEIFDDVSSSVEFYEESKKAFKSNEIIGLKQWLSIQLSTIGLEVYSQNFSFSHDILSPLKSINGSNLYGIMRSPSGGRTEALVIITSLGDNPTYFGSLAYVLSLSKLFRNLFWSELEGRSGSIQAGLSLEFPNLYQSAIDILPEGPNGLLANLDLVNTVVRLAEAHSVVTRVNSQPYDYRRVTFGTRINDMMGLMKAVWNQGSNSPTGLHGPLINYQIPAITLRAEQKHRSTVPRILRSVNNLQERFHQSFWYYFLPNPYRYISIGVYMPPVLIMILSLLLKVSSLNVLILLNHTTYE</sequence>
<dbReference type="STRING" id="6186.A0A183K652"/>
<dbReference type="GO" id="GO:0016255">
    <property type="term" value="P:attachment of GPI anchor to protein"/>
    <property type="evidence" value="ECO:0007669"/>
    <property type="project" value="TreeGrafter"/>
</dbReference>
<keyword evidence="1" id="KW-0472">Membrane</keyword>
<keyword evidence="3" id="KW-1185">Reference proteome</keyword>
<dbReference type="InterPro" id="IPR007246">
    <property type="entry name" value="Gaa1"/>
</dbReference>
<dbReference type="Pfam" id="PF04114">
    <property type="entry name" value="Gaa1"/>
    <property type="match status" value="1"/>
</dbReference>
<dbReference type="Proteomes" id="UP000279833">
    <property type="component" value="Unassembled WGS sequence"/>
</dbReference>
<evidence type="ECO:0000313" key="2">
    <source>
        <dbReference type="EMBL" id="VDP40094.1"/>
    </source>
</evidence>
<evidence type="ECO:0000313" key="4">
    <source>
        <dbReference type="WBParaSite" id="SCUD_0001047701-mRNA-1"/>
    </source>
</evidence>
<dbReference type="GO" id="GO:0042765">
    <property type="term" value="C:GPI-anchor transamidase complex"/>
    <property type="evidence" value="ECO:0007669"/>
    <property type="project" value="InterPro"/>
</dbReference>
<evidence type="ECO:0000313" key="3">
    <source>
        <dbReference type="Proteomes" id="UP000279833"/>
    </source>
</evidence>
<proteinExistence type="predicted"/>
<accession>A0A183K652</accession>
<organism evidence="4">
    <name type="scientific">Schistosoma curassoni</name>
    <dbReference type="NCBI Taxonomy" id="6186"/>
    <lineage>
        <taxon>Eukaryota</taxon>
        <taxon>Metazoa</taxon>
        <taxon>Spiralia</taxon>
        <taxon>Lophotrochozoa</taxon>
        <taxon>Platyhelminthes</taxon>
        <taxon>Trematoda</taxon>
        <taxon>Digenea</taxon>
        <taxon>Strigeidida</taxon>
        <taxon>Schistosomatoidea</taxon>
        <taxon>Schistosomatidae</taxon>
        <taxon>Schistosoma</taxon>
    </lineage>
</organism>
<dbReference type="EMBL" id="UZAK01033803">
    <property type="protein sequence ID" value="VDP40094.1"/>
    <property type="molecule type" value="Genomic_DNA"/>
</dbReference>
<evidence type="ECO:0000256" key="1">
    <source>
        <dbReference type="SAM" id="Phobius"/>
    </source>
</evidence>
<feature type="transmembrane region" description="Helical" evidence="1">
    <location>
        <begin position="276"/>
        <end position="300"/>
    </location>
</feature>
<keyword evidence="1" id="KW-0812">Transmembrane</keyword>
<reference evidence="4" key="1">
    <citation type="submission" date="2016-06" db="UniProtKB">
        <authorList>
            <consortium name="WormBaseParasite"/>
        </authorList>
    </citation>
    <scope>IDENTIFICATION</scope>
</reference>
<name>A0A183K652_9TREM</name>
<dbReference type="PANTHER" id="PTHR13304:SF0">
    <property type="entry name" value="GLYCOSYLPHOSPHATIDYLINOSITOL ANCHOR ATTACHMENT 1 PROTEIN"/>
    <property type="match status" value="1"/>
</dbReference>
<dbReference type="AlphaFoldDB" id="A0A183K652"/>
<dbReference type="PANTHER" id="PTHR13304">
    <property type="entry name" value="GLYCOSYLPHOSPHATIDYLINOSITOL ANCHOR ATTACHMENT 1 PROTEIN"/>
    <property type="match status" value="1"/>
</dbReference>
<keyword evidence="1" id="KW-1133">Transmembrane helix</keyword>
<gene>
    <name evidence="2" type="ORF">SCUD_LOCUS10477</name>
</gene>